<dbReference type="AlphaFoldDB" id="R7WV26"/>
<dbReference type="InterPro" id="IPR023187">
    <property type="entry name" value="Tscrpt_reg_MarR-type_CS"/>
</dbReference>
<dbReference type="PROSITE" id="PS50995">
    <property type="entry name" value="HTH_MARR_2"/>
    <property type="match status" value="1"/>
</dbReference>
<evidence type="ECO:0000256" key="2">
    <source>
        <dbReference type="ARBA" id="ARBA00023125"/>
    </source>
</evidence>
<dbReference type="eggNOG" id="COG1846">
    <property type="taxonomic scope" value="Bacteria"/>
</dbReference>
<dbReference type="InterPro" id="IPR039422">
    <property type="entry name" value="MarR/SlyA-like"/>
</dbReference>
<dbReference type="PROSITE" id="PS01117">
    <property type="entry name" value="HTH_MARR_1"/>
    <property type="match status" value="1"/>
</dbReference>
<dbReference type="Gene3D" id="1.10.10.10">
    <property type="entry name" value="Winged helix-like DNA-binding domain superfamily/Winged helix DNA-binding domain"/>
    <property type="match status" value="1"/>
</dbReference>
<accession>R7WV26</accession>
<gene>
    <name evidence="5" type="ORF">Rrhod_0668</name>
</gene>
<keyword evidence="1" id="KW-0805">Transcription regulation</keyword>
<feature type="domain" description="HTH marR-type" evidence="4">
    <location>
        <begin position="20"/>
        <end position="154"/>
    </location>
</feature>
<dbReference type="PRINTS" id="PR00598">
    <property type="entry name" value="HTHMARR"/>
</dbReference>
<keyword evidence="2" id="KW-0238">DNA-binding</keyword>
<dbReference type="EMBL" id="APMY01000020">
    <property type="protein sequence ID" value="EOM77994.1"/>
    <property type="molecule type" value="Genomic_DNA"/>
</dbReference>
<dbReference type="SMART" id="SM00347">
    <property type="entry name" value="HTH_MARR"/>
    <property type="match status" value="1"/>
</dbReference>
<comment type="caution">
    <text evidence="5">The sequence shown here is derived from an EMBL/GenBank/DDBJ whole genome shotgun (WGS) entry which is preliminary data.</text>
</comment>
<dbReference type="Pfam" id="PF12802">
    <property type="entry name" value="MarR_2"/>
    <property type="match status" value="1"/>
</dbReference>
<dbReference type="GO" id="GO:0003677">
    <property type="term" value="F:DNA binding"/>
    <property type="evidence" value="ECO:0007669"/>
    <property type="project" value="UniProtKB-KW"/>
</dbReference>
<dbReference type="SUPFAM" id="SSF46785">
    <property type="entry name" value="Winged helix' DNA-binding domain"/>
    <property type="match status" value="1"/>
</dbReference>
<dbReference type="InterPro" id="IPR036390">
    <property type="entry name" value="WH_DNA-bd_sf"/>
</dbReference>
<proteinExistence type="predicted"/>
<dbReference type="GO" id="GO:0006950">
    <property type="term" value="P:response to stress"/>
    <property type="evidence" value="ECO:0007669"/>
    <property type="project" value="TreeGrafter"/>
</dbReference>
<dbReference type="GO" id="GO:0003700">
    <property type="term" value="F:DNA-binding transcription factor activity"/>
    <property type="evidence" value="ECO:0007669"/>
    <property type="project" value="InterPro"/>
</dbReference>
<organism evidence="5 6">
    <name type="scientific">Rhodococcus rhodnii LMG 5362</name>
    <dbReference type="NCBI Taxonomy" id="1273125"/>
    <lineage>
        <taxon>Bacteria</taxon>
        <taxon>Bacillati</taxon>
        <taxon>Actinomycetota</taxon>
        <taxon>Actinomycetes</taxon>
        <taxon>Mycobacteriales</taxon>
        <taxon>Nocardiaceae</taxon>
        <taxon>Rhodococcus</taxon>
    </lineage>
</organism>
<dbReference type="PATRIC" id="fig|1273125.3.peg.645"/>
<evidence type="ECO:0000256" key="3">
    <source>
        <dbReference type="ARBA" id="ARBA00023163"/>
    </source>
</evidence>
<reference evidence="5 6" key="1">
    <citation type="journal article" date="2013" name="Genome Announc.">
        <title>Draft Genome Sequence of Rhodococcus rhodnii Strain LMG5362, a Symbiont of Rhodnius prolixus (Hemiptera, Reduviidae, Triatominae), the Principle Vector of Trypanosoma cruzi.</title>
        <authorList>
            <person name="Pachebat J.A."/>
            <person name="van Keulen G."/>
            <person name="Whitten M.M."/>
            <person name="Girdwood S."/>
            <person name="Del Sol R."/>
            <person name="Dyson P.J."/>
            <person name="Facey P.D."/>
        </authorList>
    </citation>
    <scope>NUCLEOTIDE SEQUENCE [LARGE SCALE GENOMIC DNA]</scope>
    <source>
        <strain evidence="5 6">LMG 5362</strain>
    </source>
</reference>
<protein>
    <submittedName>
        <fullName evidence="5">MarR family transcriptional regulator</fullName>
    </submittedName>
</protein>
<keyword evidence="3" id="KW-0804">Transcription</keyword>
<dbReference type="InterPro" id="IPR000835">
    <property type="entry name" value="HTH_MarR-typ"/>
</dbReference>
<dbReference type="InterPro" id="IPR036388">
    <property type="entry name" value="WH-like_DNA-bd_sf"/>
</dbReference>
<evidence type="ECO:0000313" key="5">
    <source>
        <dbReference type="EMBL" id="EOM77994.1"/>
    </source>
</evidence>
<evidence type="ECO:0000259" key="4">
    <source>
        <dbReference type="PROSITE" id="PS50995"/>
    </source>
</evidence>
<evidence type="ECO:0000256" key="1">
    <source>
        <dbReference type="ARBA" id="ARBA00023015"/>
    </source>
</evidence>
<keyword evidence="6" id="KW-1185">Reference proteome</keyword>
<name>R7WV26_9NOCA</name>
<sequence>MTDRDAVAAGRSRRHRAALANEAWEALLHAQITLMRRFAADPIWDELSMREYDVLYTLAKAGTGMRLTDLNRAVLLSQPALSRLVDRMASKGLVERVPDPGDRRAVTIRATDDGLARRRRVGARHALSVSAAMTDRLTDQQMTELLTLCEELAPTHENRSDQP</sequence>
<dbReference type="PANTHER" id="PTHR33164">
    <property type="entry name" value="TRANSCRIPTIONAL REGULATOR, MARR FAMILY"/>
    <property type="match status" value="1"/>
</dbReference>
<dbReference type="PANTHER" id="PTHR33164:SF104">
    <property type="entry name" value="TRANSCRIPTIONAL REGULATORY PROTEIN"/>
    <property type="match status" value="1"/>
</dbReference>
<evidence type="ECO:0000313" key="6">
    <source>
        <dbReference type="Proteomes" id="UP000013525"/>
    </source>
</evidence>
<dbReference type="Proteomes" id="UP000013525">
    <property type="component" value="Unassembled WGS sequence"/>
</dbReference>